<keyword evidence="1" id="KW-1133">Transmembrane helix</keyword>
<dbReference type="Proteomes" id="UP000254387">
    <property type="component" value="Unassembled WGS sequence"/>
</dbReference>
<feature type="transmembrane region" description="Helical" evidence="1">
    <location>
        <begin position="37"/>
        <end position="58"/>
    </location>
</feature>
<sequence>MKTLLKNRELSAFFAIVALFVVLVALNPAYFSLQTLAMIFASSQILCLLALGATLVMLTRNIDVSVGSTVGLCAIAVGVALNNGYGLATAIASRWRLARWPGRLTACWWWGCAFRRSSRRSARWGCIAG</sequence>
<accession>A0A378BN87</accession>
<name>A0A378BN87_KLEPN</name>
<evidence type="ECO:0000256" key="1">
    <source>
        <dbReference type="SAM" id="Phobius"/>
    </source>
</evidence>
<evidence type="ECO:0000313" key="2">
    <source>
        <dbReference type="EMBL" id="STV48229.1"/>
    </source>
</evidence>
<reference evidence="2 3" key="1">
    <citation type="submission" date="2018-06" db="EMBL/GenBank/DDBJ databases">
        <authorList>
            <consortium name="Pathogen Informatics"/>
            <person name="Doyle S."/>
        </authorList>
    </citation>
    <scope>NUCLEOTIDE SEQUENCE [LARGE SCALE GENOMIC DNA]</scope>
    <source>
        <strain evidence="2 3">NCTC5053</strain>
    </source>
</reference>
<dbReference type="EMBL" id="UGMN01000004">
    <property type="protein sequence ID" value="STV48229.1"/>
    <property type="molecule type" value="Genomic_DNA"/>
</dbReference>
<feature type="transmembrane region" description="Helical" evidence="1">
    <location>
        <begin position="12"/>
        <end position="31"/>
    </location>
</feature>
<dbReference type="PANTHER" id="PTHR32196:SF29">
    <property type="entry name" value="AUTOINDUCER 2 IMPORT SYSTEM PERMEASE PROTEIN LSRC"/>
    <property type="match status" value="1"/>
</dbReference>
<proteinExistence type="predicted"/>
<dbReference type="AlphaFoldDB" id="A0A378BN87"/>
<keyword evidence="1" id="KW-0812">Transmembrane</keyword>
<organism evidence="2 3">
    <name type="scientific">Klebsiella pneumoniae</name>
    <dbReference type="NCBI Taxonomy" id="573"/>
    <lineage>
        <taxon>Bacteria</taxon>
        <taxon>Pseudomonadati</taxon>
        <taxon>Pseudomonadota</taxon>
        <taxon>Gammaproteobacteria</taxon>
        <taxon>Enterobacterales</taxon>
        <taxon>Enterobacteriaceae</taxon>
        <taxon>Klebsiella/Raoultella group</taxon>
        <taxon>Klebsiella</taxon>
        <taxon>Klebsiella pneumoniae complex</taxon>
    </lineage>
</organism>
<keyword evidence="1" id="KW-0472">Membrane</keyword>
<feature type="transmembrane region" description="Helical" evidence="1">
    <location>
        <begin position="70"/>
        <end position="92"/>
    </location>
</feature>
<dbReference type="PANTHER" id="PTHR32196">
    <property type="entry name" value="ABC TRANSPORTER PERMEASE PROTEIN YPHD-RELATED-RELATED"/>
    <property type="match status" value="1"/>
</dbReference>
<protein>
    <submittedName>
        <fullName evidence="2">Autoinducer 2 (AI-2) ABC transport system</fullName>
    </submittedName>
</protein>
<dbReference type="GO" id="GO:0005886">
    <property type="term" value="C:plasma membrane"/>
    <property type="evidence" value="ECO:0007669"/>
    <property type="project" value="TreeGrafter"/>
</dbReference>
<evidence type="ECO:0000313" key="3">
    <source>
        <dbReference type="Proteomes" id="UP000254387"/>
    </source>
</evidence>
<gene>
    <name evidence="2" type="primary">lsrC_1</name>
    <name evidence="2" type="ORF">NCTC5053_05029</name>
</gene>